<evidence type="ECO:0000256" key="1">
    <source>
        <dbReference type="ARBA" id="ARBA00007613"/>
    </source>
</evidence>
<dbReference type="PANTHER" id="PTHR30203">
    <property type="entry name" value="OUTER MEMBRANE CATION EFFLUX PROTEIN"/>
    <property type="match status" value="1"/>
</dbReference>
<accession>A0AA95NGU5</accession>
<sequence length="451" mass="46251">MTMPARFAPLLLTLSMSLAGCASAPPQPPMPATATSADVRLTAWWQGFGDAQLAALLRQALQANTDVRLAQASLQQARALRDVAAAGLLPGLSGSAAAQRSDSGSSSPVNSFKLGLDASWEPDLFGGQRSAVQAQQATAEASAASLGDVQVAVAAEVALAYISLRGNQARLAIAEANLASQLETLQITEWRLQAGLTTSLEAEQARAATEQTRAQLPALQTGIAQSRHALALLSGQPPAALDAQLAASAPLPQPGQDLALSIPAETLRQRPDVRAAELRVQAAAARVGEAEAARLPSLRIGGNVGLSALSLGALTNGASLASALLASVSLPLFDGGAARAQVRAQQAALAQAQAAYQATVLGALRDVEDALVALRGDRERLARLQAASASAARAALLARQRHGSGLVDFQTVLETQRNQLSTEDGVATAMAAVSADHVRLYKALGGGWQPS</sequence>
<keyword evidence="2" id="KW-0472">Membrane</keyword>
<dbReference type="InterPro" id="IPR010131">
    <property type="entry name" value="MdtP/NodT-like"/>
</dbReference>
<comment type="similarity">
    <text evidence="1 2">Belongs to the outer membrane factor (OMF) (TC 1.B.17) family.</text>
</comment>
<evidence type="ECO:0000313" key="3">
    <source>
        <dbReference type="EMBL" id="WIT12074.1"/>
    </source>
</evidence>
<keyword evidence="2" id="KW-0732">Signal</keyword>
<dbReference type="InterPro" id="IPR003423">
    <property type="entry name" value="OMP_efflux"/>
</dbReference>
<dbReference type="GO" id="GO:0005886">
    <property type="term" value="C:plasma membrane"/>
    <property type="evidence" value="ECO:0007669"/>
    <property type="project" value="UniProtKB-SubCell"/>
</dbReference>
<dbReference type="Gene3D" id="2.20.200.10">
    <property type="entry name" value="Outer membrane efflux proteins (OEP)"/>
    <property type="match status" value="1"/>
</dbReference>
<keyword evidence="4" id="KW-1185">Reference proteome</keyword>
<name>A0AA95NGU5_9BURK</name>
<gene>
    <name evidence="3" type="ORF">PFX98_00285</name>
</gene>
<dbReference type="SUPFAM" id="SSF56954">
    <property type="entry name" value="Outer membrane efflux proteins (OEP)"/>
    <property type="match status" value="1"/>
</dbReference>
<dbReference type="GO" id="GO:0015562">
    <property type="term" value="F:efflux transmembrane transporter activity"/>
    <property type="evidence" value="ECO:0007669"/>
    <property type="project" value="InterPro"/>
</dbReference>
<protein>
    <submittedName>
        <fullName evidence="3">Efflux transporter outer membrane subunit</fullName>
    </submittedName>
</protein>
<dbReference type="Pfam" id="PF02321">
    <property type="entry name" value="OEP"/>
    <property type="match status" value="2"/>
</dbReference>
<organism evidence="3 4">
    <name type="scientific">Paucibacter sediminis</name>
    <dbReference type="NCBI Taxonomy" id="3019553"/>
    <lineage>
        <taxon>Bacteria</taxon>
        <taxon>Pseudomonadati</taxon>
        <taxon>Pseudomonadota</taxon>
        <taxon>Betaproteobacteria</taxon>
        <taxon>Burkholderiales</taxon>
        <taxon>Sphaerotilaceae</taxon>
        <taxon>Roseateles</taxon>
    </lineage>
</organism>
<dbReference type="AlphaFoldDB" id="A0AA95NGU5"/>
<dbReference type="RefSeq" id="WP_285233164.1">
    <property type="nucleotide sequence ID" value="NZ_CP116346.1"/>
</dbReference>
<keyword evidence="2" id="KW-0812">Transmembrane</keyword>
<feature type="signal peptide" evidence="2">
    <location>
        <begin position="1"/>
        <end position="24"/>
    </location>
</feature>
<dbReference type="PROSITE" id="PS51257">
    <property type="entry name" value="PROKAR_LIPOPROTEIN"/>
    <property type="match status" value="1"/>
</dbReference>
<dbReference type="EMBL" id="CP116346">
    <property type="protein sequence ID" value="WIT12074.1"/>
    <property type="molecule type" value="Genomic_DNA"/>
</dbReference>
<keyword evidence="2" id="KW-0564">Palmitate</keyword>
<evidence type="ECO:0000256" key="2">
    <source>
        <dbReference type="RuleBase" id="RU362097"/>
    </source>
</evidence>
<dbReference type="Gene3D" id="1.20.1600.10">
    <property type="entry name" value="Outer membrane efflux proteins (OEP)"/>
    <property type="match status" value="1"/>
</dbReference>
<dbReference type="KEGG" id="pais:PFX98_00285"/>
<feature type="chain" id="PRO_5041515175" evidence="2">
    <location>
        <begin position="25"/>
        <end position="451"/>
    </location>
</feature>
<dbReference type="PANTHER" id="PTHR30203:SF25">
    <property type="entry name" value="OUTER MEMBRANE PROTEIN-RELATED"/>
    <property type="match status" value="1"/>
</dbReference>
<keyword evidence="2" id="KW-0449">Lipoprotein</keyword>
<comment type="subcellular location">
    <subcellularLocation>
        <location evidence="2">Cell membrane</location>
        <topology evidence="2">Lipid-anchor</topology>
    </subcellularLocation>
</comment>
<dbReference type="NCBIfam" id="TIGR01845">
    <property type="entry name" value="outer_NodT"/>
    <property type="match status" value="1"/>
</dbReference>
<reference evidence="3" key="1">
    <citation type="submission" date="2023-01" db="EMBL/GenBank/DDBJ databases">
        <title>Whole genome sequence of Paucibacter sp. S2-9 isolated from pond sediment.</title>
        <authorList>
            <person name="Jung J.Y."/>
        </authorList>
    </citation>
    <scope>NUCLEOTIDE SEQUENCE</scope>
    <source>
        <strain evidence="3">S2-9</strain>
    </source>
</reference>
<evidence type="ECO:0000313" key="4">
    <source>
        <dbReference type="Proteomes" id="UP001177769"/>
    </source>
</evidence>
<keyword evidence="2" id="KW-1134">Transmembrane beta strand</keyword>
<dbReference type="Proteomes" id="UP001177769">
    <property type="component" value="Chromosome"/>
</dbReference>
<proteinExistence type="inferred from homology"/>